<dbReference type="InterPro" id="IPR006015">
    <property type="entry name" value="Universal_stress_UspA"/>
</dbReference>
<reference evidence="3 4" key="1">
    <citation type="submission" date="2024-03" db="EMBL/GenBank/DDBJ databases">
        <title>Novel species of the genus Variovorax.</title>
        <authorList>
            <person name="Liu Q."/>
            <person name="Xin Y.-H."/>
        </authorList>
    </citation>
    <scope>NUCLEOTIDE SEQUENCE [LARGE SCALE GENOMIC DNA]</scope>
    <source>
        <strain evidence="3 4">KACC 18501</strain>
    </source>
</reference>
<evidence type="ECO:0000313" key="3">
    <source>
        <dbReference type="EMBL" id="MEJ8826695.1"/>
    </source>
</evidence>
<dbReference type="PRINTS" id="PR01438">
    <property type="entry name" value="UNVRSLSTRESS"/>
</dbReference>
<proteinExistence type="inferred from homology"/>
<dbReference type="RefSeq" id="WP_340367731.1">
    <property type="nucleotide sequence ID" value="NZ_JBBKZV010000039.1"/>
</dbReference>
<feature type="domain" description="UspA" evidence="2">
    <location>
        <begin position="159"/>
        <end position="277"/>
    </location>
</feature>
<dbReference type="Proteomes" id="UP001363010">
    <property type="component" value="Unassembled WGS sequence"/>
</dbReference>
<dbReference type="PANTHER" id="PTHR46268:SF15">
    <property type="entry name" value="UNIVERSAL STRESS PROTEIN HP_0031"/>
    <property type="match status" value="1"/>
</dbReference>
<evidence type="ECO:0000313" key="4">
    <source>
        <dbReference type="Proteomes" id="UP001363010"/>
    </source>
</evidence>
<name>A0ABU8W9Q9_9BURK</name>
<evidence type="ECO:0000256" key="1">
    <source>
        <dbReference type="ARBA" id="ARBA00008791"/>
    </source>
</evidence>
<dbReference type="SUPFAM" id="SSF52402">
    <property type="entry name" value="Adenine nucleotide alpha hydrolases-like"/>
    <property type="match status" value="2"/>
</dbReference>
<dbReference type="PANTHER" id="PTHR46268">
    <property type="entry name" value="STRESS RESPONSE PROTEIN NHAX"/>
    <property type="match status" value="1"/>
</dbReference>
<dbReference type="EMBL" id="JBBKZV010000039">
    <property type="protein sequence ID" value="MEJ8826695.1"/>
    <property type="molecule type" value="Genomic_DNA"/>
</dbReference>
<dbReference type="Gene3D" id="3.40.50.12370">
    <property type="match status" value="1"/>
</dbReference>
<gene>
    <name evidence="3" type="ORF">WKW80_32585</name>
</gene>
<accession>A0ABU8W9Q9</accession>
<comment type="similarity">
    <text evidence="1">Belongs to the universal stress protein A family.</text>
</comment>
<keyword evidence="4" id="KW-1185">Reference proteome</keyword>
<evidence type="ECO:0000259" key="2">
    <source>
        <dbReference type="Pfam" id="PF00582"/>
    </source>
</evidence>
<dbReference type="InterPro" id="IPR006016">
    <property type="entry name" value="UspA"/>
</dbReference>
<comment type="caution">
    <text evidence="3">The sequence shown here is derived from an EMBL/GenBank/DDBJ whole genome shotgun (WGS) entry which is preliminary data.</text>
</comment>
<organism evidence="3 4">
    <name type="scientific">Variovorax humicola</name>
    <dbReference type="NCBI Taxonomy" id="1769758"/>
    <lineage>
        <taxon>Bacteria</taxon>
        <taxon>Pseudomonadati</taxon>
        <taxon>Pseudomonadota</taxon>
        <taxon>Betaproteobacteria</taxon>
        <taxon>Burkholderiales</taxon>
        <taxon>Comamonadaceae</taxon>
        <taxon>Variovorax</taxon>
    </lineage>
</organism>
<dbReference type="CDD" id="cd00293">
    <property type="entry name" value="USP-like"/>
    <property type="match status" value="1"/>
</dbReference>
<sequence>MKLKTLLVHLDHTERCAARVSLAAALARRHGSHLVGLLPTGRHEAAIPFGAVPRDAPDFAAATAAWLRRRADQVAEAFRHHMAGVAGVSWEVCRTDRPALHALVAHGRAADLVILGQDDEHDPPEAALRDLGAKVMLEVGRPVLLVPCFGRFDSIGASVLVAWDGGRAAAVAMRAALPLLDAASRITVLSLRNPGEPEAEDLLLPPEQVAWFEHHGLRATARREIVDGDITEALLSGARDVQADLLVMGGYGHSRWREWVLGGVTKRMLRWMTLPVLFAN</sequence>
<dbReference type="Pfam" id="PF00582">
    <property type="entry name" value="Usp"/>
    <property type="match status" value="1"/>
</dbReference>
<protein>
    <submittedName>
        <fullName evidence="3">Universal stress protein</fullName>
    </submittedName>
</protein>